<name>D3B990_HETP5</name>
<dbReference type="GeneID" id="31360520"/>
<dbReference type="RefSeq" id="XP_020434246.1">
    <property type="nucleotide sequence ID" value="XM_020575930.1"/>
</dbReference>
<protein>
    <recommendedName>
        <fullName evidence="2">PIF1/LRR1 pleckstrin homology domain-containing protein</fullName>
    </recommendedName>
</protein>
<evidence type="ECO:0000256" key="1">
    <source>
        <dbReference type="ARBA" id="ARBA00023242"/>
    </source>
</evidence>
<sequence length="126" mass="14089">MDIECQTKVDYLQQARKTTRPSTKGLTVYKERGSVILQINNSAKTSFNLEESLSKYYASFIHEGKMTLEMVLPGGTFCNILISKASPELLTKLYSILKVVLESPQDIIDLDLASNKPSKDDEAIEV</sequence>
<keyword evidence="4" id="KW-1185">Reference proteome</keyword>
<reference evidence="3 4" key="1">
    <citation type="journal article" date="2011" name="Genome Res.">
        <title>Phylogeny-wide analysis of social amoeba genomes highlights ancient origins for complex intercellular communication.</title>
        <authorList>
            <person name="Heidel A.J."/>
            <person name="Lawal H.M."/>
            <person name="Felder M."/>
            <person name="Schilde C."/>
            <person name="Helps N.R."/>
            <person name="Tunggal B."/>
            <person name="Rivero F."/>
            <person name="John U."/>
            <person name="Schleicher M."/>
            <person name="Eichinger L."/>
            <person name="Platzer M."/>
            <person name="Noegel A.A."/>
            <person name="Schaap P."/>
            <person name="Gloeckner G."/>
        </authorList>
    </citation>
    <scope>NUCLEOTIDE SEQUENCE [LARGE SCALE GENOMIC DNA]</scope>
    <source>
        <strain evidence="4">ATCC 26659 / Pp 5 / PN500</strain>
    </source>
</reference>
<comment type="caution">
    <text evidence="3">The sequence shown here is derived from an EMBL/GenBank/DDBJ whole genome shotgun (WGS) entry which is preliminary data.</text>
</comment>
<feature type="domain" description="PIF1/LRR1 pleckstrin homology" evidence="2">
    <location>
        <begin position="1"/>
        <end position="103"/>
    </location>
</feature>
<dbReference type="FunCoup" id="D3B990">
    <property type="interactions" value="805"/>
</dbReference>
<dbReference type="OMA" id="IEVECNT"/>
<dbReference type="InterPro" id="IPR057437">
    <property type="entry name" value="PIF1/LRR1_PH"/>
</dbReference>
<evidence type="ECO:0000313" key="4">
    <source>
        <dbReference type="Proteomes" id="UP000001396"/>
    </source>
</evidence>
<proteinExistence type="predicted"/>
<accession>D3B990</accession>
<dbReference type="InParanoid" id="D3B990"/>
<keyword evidence="1" id="KW-0539">Nucleus</keyword>
<organism evidence="3 4">
    <name type="scientific">Heterostelium pallidum (strain ATCC 26659 / Pp 5 / PN500)</name>
    <name type="common">Cellular slime mold</name>
    <name type="synonym">Polysphondylium pallidum</name>
    <dbReference type="NCBI Taxonomy" id="670386"/>
    <lineage>
        <taxon>Eukaryota</taxon>
        <taxon>Amoebozoa</taxon>
        <taxon>Evosea</taxon>
        <taxon>Eumycetozoa</taxon>
        <taxon>Dictyostelia</taxon>
        <taxon>Acytosteliales</taxon>
        <taxon>Acytosteliaceae</taxon>
        <taxon>Heterostelium</taxon>
    </lineage>
</organism>
<gene>
    <name evidence="3" type="ORF">PPL_05034</name>
</gene>
<evidence type="ECO:0000313" key="3">
    <source>
        <dbReference type="EMBL" id="EFA82129.1"/>
    </source>
</evidence>
<dbReference type="Pfam" id="PF25344">
    <property type="entry name" value="PH_LRR1"/>
    <property type="match status" value="1"/>
</dbReference>
<dbReference type="EMBL" id="ADBJ01000021">
    <property type="protein sequence ID" value="EFA82129.1"/>
    <property type="molecule type" value="Genomic_DNA"/>
</dbReference>
<dbReference type="AlphaFoldDB" id="D3B990"/>
<dbReference type="Proteomes" id="UP000001396">
    <property type="component" value="Unassembled WGS sequence"/>
</dbReference>
<evidence type="ECO:0000259" key="2">
    <source>
        <dbReference type="Pfam" id="PF25344"/>
    </source>
</evidence>